<keyword evidence="2" id="KW-1185">Reference proteome</keyword>
<gene>
    <name evidence="1" type="ordered locus">PCC8801_0608</name>
</gene>
<dbReference type="InterPro" id="IPR011042">
    <property type="entry name" value="6-blade_b-propeller_TolB-like"/>
</dbReference>
<protein>
    <recommendedName>
        <fullName evidence="3">SbsA Ig-like domain-containing protein</fullName>
    </recommendedName>
</protein>
<dbReference type="AlphaFoldDB" id="B7JWQ0"/>
<dbReference type="eggNOG" id="COG0823">
    <property type="taxonomic scope" value="Bacteria"/>
</dbReference>
<evidence type="ECO:0000313" key="2">
    <source>
        <dbReference type="Proteomes" id="UP000008204"/>
    </source>
</evidence>
<dbReference type="Proteomes" id="UP000008204">
    <property type="component" value="Chromosome"/>
</dbReference>
<sequence length="484" mass="54847">MKLQRFDLMAIGFIVALSLALGAMLVKGEQVPLQVSYFSWEGKKIGLQDKIFTLTFNRPVDANSVTENLEIEPPLPGKISWKGRQLIYTLDDLPIYGTNYQIKLENAKRIYDQQQIKPFVSLFTTRDRNFAYIGVNGEEKGRLIVYNITDINQPKKTILTPRDLVVTDFKIYPNSDKILFSAYEPTYDNQAVTKQQLYTVTTGFQVTPNNVQTQRAGRLEPILDAKDYENLSFDLSNNGKNIVIWRTNWKNPADSGLWVIPDGEKTRSLGIPGGEFVISPDGKQVAISQRGGVGIVPLTPDAGTLEFLSGYEKSLGFSQDGKYILLVKDNQDYTRSLVLLNRKDKTTKDLFRTLYPIIDCEFEPREKKSLYCLKTDLIEEAEGQYREEPFLSVITIDKTSDIPLLALPNYRDVQLSMSPDGVALLFDQVVTNPPQSNNDLMTPEKQAISDGQVWLLPLPEFKDNQSIEIKPQELEPGFKPQWLP</sequence>
<dbReference type="STRING" id="41431.PCC8801_0608"/>
<dbReference type="HOGENOM" id="CLU_545948_0_0_3"/>
<proteinExistence type="predicted"/>
<evidence type="ECO:0008006" key="3">
    <source>
        <dbReference type="Google" id="ProtNLM"/>
    </source>
</evidence>
<accession>B7JWQ0</accession>
<dbReference type="SUPFAM" id="SSF82171">
    <property type="entry name" value="DPP6 N-terminal domain-like"/>
    <property type="match status" value="1"/>
</dbReference>
<dbReference type="Gene3D" id="2.120.10.30">
    <property type="entry name" value="TolB, C-terminal domain"/>
    <property type="match status" value="1"/>
</dbReference>
<dbReference type="KEGG" id="cyp:PCC8801_0608"/>
<evidence type="ECO:0000313" key="1">
    <source>
        <dbReference type="EMBL" id="ACK64696.1"/>
    </source>
</evidence>
<dbReference type="RefSeq" id="WP_012593973.1">
    <property type="nucleotide sequence ID" value="NC_011726.1"/>
</dbReference>
<dbReference type="OrthoDB" id="475437at2"/>
<reference evidence="2" key="1">
    <citation type="journal article" date="2011" name="MBio">
        <title>Novel metabolic attributes of the genus Cyanothece, comprising a group of unicellular nitrogen-fixing Cyanobacteria.</title>
        <authorList>
            <person name="Bandyopadhyay A."/>
            <person name="Elvitigala T."/>
            <person name="Welsh E."/>
            <person name="Stockel J."/>
            <person name="Liberton M."/>
            <person name="Min H."/>
            <person name="Sherman L.A."/>
            <person name="Pakrasi H.B."/>
        </authorList>
    </citation>
    <scope>NUCLEOTIDE SEQUENCE [LARGE SCALE GENOMIC DNA]</scope>
    <source>
        <strain evidence="2">PCC 8801</strain>
    </source>
</reference>
<name>B7JWQ0_RIPO1</name>
<dbReference type="EMBL" id="CP001287">
    <property type="protein sequence ID" value="ACK64696.1"/>
    <property type="molecule type" value="Genomic_DNA"/>
</dbReference>
<organism evidence="1 2">
    <name type="scientific">Rippkaea orientalis (strain PCC 8801 / RF-1)</name>
    <name type="common">Cyanothece sp. (strain PCC 8801)</name>
    <dbReference type="NCBI Taxonomy" id="41431"/>
    <lineage>
        <taxon>Bacteria</taxon>
        <taxon>Bacillati</taxon>
        <taxon>Cyanobacteriota</taxon>
        <taxon>Cyanophyceae</taxon>
        <taxon>Oscillatoriophycideae</taxon>
        <taxon>Chroococcales</taxon>
        <taxon>Aphanothecaceae</taxon>
        <taxon>Rippkaea</taxon>
        <taxon>Rippkaea orientalis</taxon>
    </lineage>
</organism>